<accession>A0A553WD99</accession>
<dbReference type="InterPro" id="IPR012910">
    <property type="entry name" value="Plug_dom"/>
</dbReference>
<dbReference type="InterPro" id="IPR037066">
    <property type="entry name" value="Plug_dom_sf"/>
</dbReference>
<dbReference type="InterPro" id="IPR010917">
    <property type="entry name" value="TonB_rcpt_CS"/>
</dbReference>
<dbReference type="RefSeq" id="WP_143777881.1">
    <property type="nucleotide sequence ID" value="NZ_VKKU01000002.1"/>
</dbReference>
<evidence type="ECO:0000259" key="13">
    <source>
        <dbReference type="Pfam" id="PF00593"/>
    </source>
</evidence>
<dbReference type="Pfam" id="PF00593">
    <property type="entry name" value="TonB_dep_Rec_b-barrel"/>
    <property type="match status" value="1"/>
</dbReference>
<evidence type="ECO:0000256" key="5">
    <source>
        <dbReference type="ARBA" id="ARBA00022729"/>
    </source>
</evidence>
<name>A0A553WD99_9SPHN</name>
<evidence type="ECO:0000256" key="11">
    <source>
        <dbReference type="RuleBase" id="RU003357"/>
    </source>
</evidence>
<proteinExistence type="inferred from homology"/>
<evidence type="ECO:0000259" key="14">
    <source>
        <dbReference type="Pfam" id="PF07715"/>
    </source>
</evidence>
<keyword evidence="2 9" id="KW-0813">Transport</keyword>
<dbReference type="AlphaFoldDB" id="A0A553WD99"/>
<comment type="similarity">
    <text evidence="9 11">Belongs to the TonB-dependent receptor family.</text>
</comment>
<evidence type="ECO:0000256" key="7">
    <source>
        <dbReference type="ARBA" id="ARBA00023136"/>
    </source>
</evidence>
<dbReference type="Gene3D" id="2.170.130.10">
    <property type="entry name" value="TonB-dependent receptor, plug domain"/>
    <property type="match status" value="1"/>
</dbReference>
<gene>
    <name evidence="15" type="ORF">FOM92_14250</name>
</gene>
<keyword evidence="6 11" id="KW-0798">TonB box</keyword>
<evidence type="ECO:0000256" key="12">
    <source>
        <dbReference type="SAM" id="SignalP"/>
    </source>
</evidence>
<feature type="domain" description="TonB-dependent receptor plug" evidence="14">
    <location>
        <begin position="63"/>
        <end position="169"/>
    </location>
</feature>
<evidence type="ECO:0000256" key="1">
    <source>
        <dbReference type="ARBA" id="ARBA00004571"/>
    </source>
</evidence>
<dbReference type="PANTHER" id="PTHR47234">
    <property type="match status" value="1"/>
</dbReference>
<dbReference type="PROSITE" id="PS52016">
    <property type="entry name" value="TONB_DEPENDENT_REC_3"/>
    <property type="match status" value="1"/>
</dbReference>
<dbReference type="Pfam" id="PF07715">
    <property type="entry name" value="Plug"/>
    <property type="match status" value="1"/>
</dbReference>
<dbReference type="PROSITE" id="PS01156">
    <property type="entry name" value="TONB_DEPENDENT_REC_2"/>
    <property type="match status" value="1"/>
</dbReference>
<evidence type="ECO:0000256" key="10">
    <source>
        <dbReference type="PROSITE-ProRule" id="PRU10144"/>
    </source>
</evidence>
<dbReference type="OrthoDB" id="7051241at2"/>
<dbReference type="InterPro" id="IPR000531">
    <property type="entry name" value="Beta-barrel_TonB"/>
</dbReference>
<keyword evidence="8 9" id="KW-0998">Cell outer membrane</keyword>
<protein>
    <submittedName>
        <fullName evidence="15">TonB-dependent receptor</fullName>
    </submittedName>
</protein>
<organism evidence="15 16">
    <name type="scientific">Sphingorhabdus contaminans</name>
    <dbReference type="NCBI Taxonomy" id="1343899"/>
    <lineage>
        <taxon>Bacteria</taxon>
        <taxon>Pseudomonadati</taxon>
        <taxon>Pseudomonadota</taxon>
        <taxon>Alphaproteobacteria</taxon>
        <taxon>Sphingomonadales</taxon>
        <taxon>Sphingomonadaceae</taxon>
        <taxon>Sphingorhabdus</taxon>
    </lineage>
</organism>
<evidence type="ECO:0000313" key="15">
    <source>
        <dbReference type="EMBL" id="TSB02664.1"/>
    </source>
</evidence>
<sequence length="1091" mass="114823">MKGHIVKKTRTYKLRYAAAPLAIGLALLSTPSNAQEANAEDDSAGEIVVTGSLIQNPNLVQSTPVNATTADEIDLLQSNVAEEVLRELPGVVPSIGSAVNNGNGGASYVDLRGLGSVRNIVLLDGQRIVPADLQGRVDLNNVPLALVERVDALTGAAVTTYGADAITGVVNFITRKDFAGVEVTGGAQITEKGDGQTFRLDATVGGNFDDGRGNAVLSIGYQQADPIFQGDRDFSFEQISSFSGGASGSGTSIPSRFSGTRPLVGGAPSTLQELLVAGYSTTVNPNHDPSKPIDLVLGVNTPFLPILRDAGGVANGGVRQVNAAGQAVPTFQTFNFNPFNVFQTPFERFNIFAQANYEISDAVEIYTRGMFSKNTVDTIIAPSGSFGGTVKINLNNPFLPAALRNQFCAFNVAPSVSGLDANGASQAGQTGYIPLFTPAQCAAAATATGRSDPNYREVEVTLNRRTSEVGPRISNYQTTIFDYRLGLRGAISDSIDWDISGAYGESENVQAIKNFTLQSRFRQAALADNATSCQNASNGCVPVNLFGPEGSITPEMAAFLTADSTTIVRTTLAQVRGTVSGETGLVLPWAAESVGFAVGGEYREYGATQASDLLAQTPGELGGAGGAAPNIDGGYNVYEAFGEIIAPIVEDKPLFHSLTVEAGLRYSSYKVAGAVSQNQTTTWKAGASWEPVESLKFRGNYSRAVRAPNIGELFTPQTVGLTNLGVDPCAGSAPTTNANLRAICLAQGAPVGTIGSITNPTAAQANITVGGNLNLKPEKADTFTLGLVFQPDFVPGFNISLDYYNIKIDSVIGTATPGDIIAACFGNVSATSATSAACTNIRRNPITGGLDGDPATTGGLFGLTNNLGKLATDGFDLLANWKGNIGFADLSLSFVGNWTRSSKFNSNPLDPNSLNRECVGFYSVNCSFTGSIQPEFQTSTRATFGIGDVDLSFLWRWIDAVQYEPAQLEAERKAADAANRNGAGVLLPVDLSRIGRPGFQGCPNFETTDDGGCLVEEGFRRIGSEHYFDLTARWNASDNMSFTFTIQNLLDNKPKVVGNTIGSTSFNSGNVFPSTYDALGRRFGIAAKLTF</sequence>
<comment type="subcellular location">
    <subcellularLocation>
        <location evidence="1 9">Cell outer membrane</location>
        <topology evidence="1 9">Multi-pass membrane protein</topology>
    </subcellularLocation>
</comment>
<feature type="domain" description="TonB-dependent receptor-like beta-barrel" evidence="13">
    <location>
        <begin position="472"/>
        <end position="1049"/>
    </location>
</feature>
<dbReference type="Proteomes" id="UP000320160">
    <property type="component" value="Unassembled WGS sequence"/>
</dbReference>
<feature type="short sequence motif" description="TonB C-terminal box" evidence="10">
    <location>
        <begin position="1074"/>
        <end position="1091"/>
    </location>
</feature>
<dbReference type="Gene3D" id="2.40.170.20">
    <property type="entry name" value="TonB-dependent receptor, beta-barrel domain"/>
    <property type="match status" value="1"/>
</dbReference>
<dbReference type="EMBL" id="VKKU01000002">
    <property type="protein sequence ID" value="TSB02664.1"/>
    <property type="molecule type" value="Genomic_DNA"/>
</dbReference>
<evidence type="ECO:0000256" key="9">
    <source>
        <dbReference type="PROSITE-ProRule" id="PRU01360"/>
    </source>
</evidence>
<evidence type="ECO:0000313" key="16">
    <source>
        <dbReference type="Proteomes" id="UP000320160"/>
    </source>
</evidence>
<reference evidence="15 16" key="1">
    <citation type="submission" date="2019-07" db="EMBL/GenBank/DDBJ databases">
        <authorList>
            <person name="Park M."/>
        </authorList>
    </citation>
    <scope>NUCLEOTIDE SEQUENCE [LARGE SCALE GENOMIC DNA]</scope>
    <source>
        <strain evidence="15 16">KCTC32445</strain>
    </source>
</reference>
<keyword evidence="7 9" id="KW-0472">Membrane</keyword>
<feature type="signal peptide" evidence="12">
    <location>
        <begin position="1"/>
        <end position="34"/>
    </location>
</feature>
<comment type="caution">
    <text evidence="15">The sequence shown here is derived from an EMBL/GenBank/DDBJ whole genome shotgun (WGS) entry which is preliminary data.</text>
</comment>
<dbReference type="InterPro" id="IPR036942">
    <property type="entry name" value="Beta-barrel_TonB_sf"/>
</dbReference>
<keyword evidence="15" id="KW-0675">Receptor</keyword>
<feature type="chain" id="PRO_5021703871" evidence="12">
    <location>
        <begin position="35"/>
        <end position="1091"/>
    </location>
</feature>
<keyword evidence="5 12" id="KW-0732">Signal</keyword>
<evidence type="ECO:0000256" key="4">
    <source>
        <dbReference type="ARBA" id="ARBA00022692"/>
    </source>
</evidence>
<dbReference type="GO" id="GO:0009279">
    <property type="term" value="C:cell outer membrane"/>
    <property type="evidence" value="ECO:0007669"/>
    <property type="project" value="UniProtKB-SubCell"/>
</dbReference>
<keyword evidence="16" id="KW-1185">Reference proteome</keyword>
<evidence type="ECO:0000256" key="2">
    <source>
        <dbReference type="ARBA" id="ARBA00022448"/>
    </source>
</evidence>
<keyword evidence="3 9" id="KW-1134">Transmembrane beta strand</keyword>
<evidence type="ECO:0000256" key="6">
    <source>
        <dbReference type="ARBA" id="ARBA00023077"/>
    </source>
</evidence>
<evidence type="ECO:0000256" key="3">
    <source>
        <dbReference type="ARBA" id="ARBA00022452"/>
    </source>
</evidence>
<dbReference type="PANTHER" id="PTHR47234:SF2">
    <property type="entry name" value="TONB-DEPENDENT RECEPTOR"/>
    <property type="match status" value="1"/>
</dbReference>
<keyword evidence="4 9" id="KW-0812">Transmembrane</keyword>
<dbReference type="InterPro" id="IPR039426">
    <property type="entry name" value="TonB-dep_rcpt-like"/>
</dbReference>
<dbReference type="SUPFAM" id="SSF56935">
    <property type="entry name" value="Porins"/>
    <property type="match status" value="1"/>
</dbReference>
<evidence type="ECO:0000256" key="8">
    <source>
        <dbReference type="ARBA" id="ARBA00023237"/>
    </source>
</evidence>